<dbReference type="GO" id="GO:0016036">
    <property type="term" value="P:cellular response to phosphate starvation"/>
    <property type="evidence" value="ECO:0007669"/>
    <property type="project" value="TreeGrafter"/>
</dbReference>
<dbReference type="OrthoDB" id="9970435at2759"/>
<feature type="domain" description="SPX" evidence="4">
    <location>
        <begin position="7"/>
        <end position="308"/>
    </location>
</feature>
<dbReference type="GO" id="GO:0006817">
    <property type="term" value="P:phosphate ion transport"/>
    <property type="evidence" value="ECO:0007669"/>
    <property type="project" value="TreeGrafter"/>
</dbReference>
<organism evidence="5 6">
    <name type="scientific">Mucuna pruriens</name>
    <name type="common">Velvet bean</name>
    <name type="synonym">Dolichos pruriens</name>
    <dbReference type="NCBI Taxonomy" id="157652"/>
    <lineage>
        <taxon>Eukaryota</taxon>
        <taxon>Viridiplantae</taxon>
        <taxon>Streptophyta</taxon>
        <taxon>Embryophyta</taxon>
        <taxon>Tracheophyta</taxon>
        <taxon>Spermatophyta</taxon>
        <taxon>Magnoliopsida</taxon>
        <taxon>eudicotyledons</taxon>
        <taxon>Gunneridae</taxon>
        <taxon>Pentapetalae</taxon>
        <taxon>rosids</taxon>
        <taxon>fabids</taxon>
        <taxon>Fabales</taxon>
        <taxon>Fabaceae</taxon>
        <taxon>Papilionoideae</taxon>
        <taxon>50 kb inversion clade</taxon>
        <taxon>NPAAA clade</taxon>
        <taxon>indigoferoid/millettioid clade</taxon>
        <taxon>Phaseoleae</taxon>
        <taxon>Mucuna</taxon>
    </lineage>
</organism>
<protein>
    <submittedName>
        <fullName evidence="5">Phosphate transporter PHO1-like 10</fullName>
    </submittedName>
</protein>
<comment type="subcellular location">
    <subcellularLocation>
        <location evidence="1">Cell membrane</location>
        <topology evidence="1">Multi-pass membrane protein</topology>
    </subcellularLocation>
</comment>
<dbReference type="PANTHER" id="PTHR10783:SF104">
    <property type="entry name" value="PHOSPHATE TRANSPORTER PHO1 HOMOLOG 10"/>
    <property type="match status" value="1"/>
</dbReference>
<dbReference type="AlphaFoldDB" id="A0A371HWL6"/>
<sequence length="343" mass="39982">KNIPDKMTFKKDFKQQMVPEWEKEYMDYEGLKKILKEIKSSKQATHNKSLQHRLKFERAFSGLHLHDSNHQREDDTEDQAIEVKTLEQDGSKHVYKTDFQKPHEEGGEAETRFFEKLDEELNKVKAFYKDQVEAAMHETTILSKQVEALVALRVKVKSPDTGLKQIISSPEETVDQNHQQKDSMVGPEVGPVQQTNRNTHHQEQAEAHNNYNIRDPLEIFEHVKVDNVLQSPISTIKKSFADSSDNELSFSKEELRKIEEQLRLVFVEFYQKLLHLKDYSFMNLSAFSKIMKKYEKHTSRAATSAAYMKVVDNSYLGSSDEVGLNHMFVMLPDQSLLEIFWEK</sequence>
<comment type="function">
    <text evidence="3">May transport inorganic phosphate (Pi).</text>
</comment>
<accession>A0A371HWL6</accession>
<keyword evidence="2" id="KW-0472">Membrane</keyword>
<evidence type="ECO:0000256" key="1">
    <source>
        <dbReference type="ARBA" id="ARBA00004651"/>
    </source>
</evidence>
<proteinExistence type="predicted"/>
<evidence type="ECO:0000256" key="3">
    <source>
        <dbReference type="ARBA" id="ARBA00043939"/>
    </source>
</evidence>
<dbReference type="Pfam" id="PF03105">
    <property type="entry name" value="SPX"/>
    <property type="match status" value="1"/>
</dbReference>
<dbReference type="Proteomes" id="UP000257109">
    <property type="component" value="Unassembled WGS sequence"/>
</dbReference>
<dbReference type="STRING" id="157652.A0A371HWL6"/>
<dbReference type="GO" id="GO:0005802">
    <property type="term" value="C:trans-Golgi network"/>
    <property type="evidence" value="ECO:0007669"/>
    <property type="project" value="TreeGrafter"/>
</dbReference>
<evidence type="ECO:0000259" key="4">
    <source>
        <dbReference type="PROSITE" id="PS51382"/>
    </source>
</evidence>
<reference evidence="5" key="1">
    <citation type="submission" date="2018-05" db="EMBL/GenBank/DDBJ databases">
        <title>Draft genome of Mucuna pruriens seed.</title>
        <authorList>
            <person name="Nnadi N.E."/>
            <person name="Vos R."/>
            <person name="Hasami M.H."/>
            <person name="Devisetty U.K."/>
            <person name="Aguiy J.C."/>
        </authorList>
    </citation>
    <scope>NUCLEOTIDE SEQUENCE [LARGE SCALE GENOMIC DNA]</scope>
    <source>
        <strain evidence="5">JCA_2017</strain>
    </source>
</reference>
<keyword evidence="6" id="KW-1185">Reference proteome</keyword>
<dbReference type="InterPro" id="IPR004331">
    <property type="entry name" value="SPX_dom"/>
</dbReference>
<dbReference type="GO" id="GO:0005886">
    <property type="term" value="C:plasma membrane"/>
    <property type="evidence" value="ECO:0007669"/>
    <property type="project" value="UniProtKB-SubCell"/>
</dbReference>
<gene>
    <name evidence="5" type="primary">PHO1-H10</name>
    <name evidence="5" type="ORF">CR513_08837</name>
</gene>
<evidence type="ECO:0000313" key="6">
    <source>
        <dbReference type="Proteomes" id="UP000257109"/>
    </source>
</evidence>
<dbReference type="PANTHER" id="PTHR10783">
    <property type="entry name" value="XENOTROPIC AND POLYTROPIC RETROVIRUS RECEPTOR 1-RELATED"/>
    <property type="match status" value="1"/>
</dbReference>
<keyword evidence="2" id="KW-1003">Cell membrane</keyword>
<comment type="caution">
    <text evidence="5">The sequence shown here is derived from an EMBL/GenBank/DDBJ whole genome shotgun (WGS) entry which is preliminary data.</text>
</comment>
<evidence type="ECO:0000313" key="5">
    <source>
        <dbReference type="EMBL" id="RDY07084.1"/>
    </source>
</evidence>
<dbReference type="CDD" id="cd14476">
    <property type="entry name" value="SPX_PHO1_like"/>
    <property type="match status" value="1"/>
</dbReference>
<dbReference type="PROSITE" id="PS51382">
    <property type="entry name" value="SPX"/>
    <property type="match status" value="1"/>
</dbReference>
<dbReference type="EMBL" id="QJKJ01001550">
    <property type="protein sequence ID" value="RDY07084.1"/>
    <property type="molecule type" value="Genomic_DNA"/>
</dbReference>
<evidence type="ECO:0000256" key="2">
    <source>
        <dbReference type="ARBA" id="ARBA00022475"/>
    </source>
</evidence>
<feature type="non-terminal residue" evidence="5">
    <location>
        <position position="1"/>
    </location>
</feature>
<name>A0A371HWL6_MUCPR</name>
<dbReference type="InterPro" id="IPR034092">
    <property type="entry name" value="PHO1_SPX"/>
</dbReference>
<dbReference type="GO" id="GO:0000822">
    <property type="term" value="F:inositol hexakisphosphate binding"/>
    <property type="evidence" value="ECO:0007669"/>
    <property type="project" value="TreeGrafter"/>
</dbReference>